<dbReference type="Gene3D" id="1.10.760.10">
    <property type="entry name" value="Cytochrome c-like domain"/>
    <property type="match status" value="1"/>
</dbReference>
<keyword evidence="3 4" id="KW-0408">Iron</keyword>
<feature type="domain" description="Cytochrome c" evidence="5">
    <location>
        <begin position="431"/>
        <end position="570"/>
    </location>
</feature>
<dbReference type="Proteomes" id="UP000825483">
    <property type="component" value="Unassembled WGS sequence"/>
</dbReference>
<proteinExistence type="predicted"/>
<organism evidence="6 7">
    <name type="scientific">Prevotella lacticifex</name>
    <dbReference type="NCBI Taxonomy" id="2854755"/>
    <lineage>
        <taxon>Bacteria</taxon>
        <taxon>Pseudomonadati</taxon>
        <taxon>Bacteroidota</taxon>
        <taxon>Bacteroidia</taxon>
        <taxon>Bacteroidales</taxon>
        <taxon>Prevotellaceae</taxon>
        <taxon>Prevotella</taxon>
    </lineage>
</organism>
<evidence type="ECO:0000256" key="3">
    <source>
        <dbReference type="ARBA" id="ARBA00023004"/>
    </source>
</evidence>
<keyword evidence="7" id="KW-1185">Reference proteome</keyword>
<dbReference type="InterPro" id="IPR036909">
    <property type="entry name" value="Cyt_c-like_dom_sf"/>
</dbReference>
<evidence type="ECO:0000256" key="4">
    <source>
        <dbReference type="PROSITE-ProRule" id="PRU00433"/>
    </source>
</evidence>
<keyword evidence="1 4" id="KW-0349">Heme</keyword>
<dbReference type="EMBL" id="BPUB01000001">
    <property type="protein sequence ID" value="GJG57307.1"/>
    <property type="molecule type" value="Genomic_DNA"/>
</dbReference>
<protein>
    <recommendedName>
        <fullName evidence="5">Cytochrome c domain-containing protein</fullName>
    </recommendedName>
</protein>
<evidence type="ECO:0000259" key="5">
    <source>
        <dbReference type="PROSITE" id="PS51007"/>
    </source>
</evidence>
<dbReference type="GO" id="GO:0009055">
    <property type="term" value="F:electron transfer activity"/>
    <property type="evidence" value="ECO:0007669"/>
    <property type="project" value="InterPro"/>
</dbReference>
<gene>
    <name evidence="6" type="ORF">PRLR5076_01580</name>
</gene>
<evidence type="ECO:0000313" key="7">
    <source>
        <dbReference type="Proteomes" id="UP000825483"/>
    </source>
</evidence>
<name>A0A9R1CTZ7_9BACT</name>
<accession>A0A9R1CTZ7</accession>
<dbReference type="InterPro" id="IPR010538">
    <property type="entry name" value="DHOR"/>
</dbReference>
<sequence>MTMNKSTNKFLFFLAGLMTLGLSSCKDDDLDVSSQTNVEDAEFVGKAVGNFSADEWYPGGKLGTTDNVTAGCYEDETPVVVNNEKLELAFKLGEAVFERNFTDNTAPFKGLGPAYLRSSCIDCHPGYGHGKRQTSYPSTYGNGYLLAIYHPLSDGSNDGAYISEVTGMPQTLASSPFLPPVDGSQIKIEWKHVTAMESGLPMKFPDGETYDLIYPEVTIPESAFNTDPKPTNYAVRLESTIGVIGTGLIDAIPQDSIIAQYKKEAAAGVELNPNFWDKGANDMASTAWYKFTVPGTDSEGQPVEKMLKRFTYALTRASLQDGPGANAVWNITNVTRSDRPYLYTTNAWAKAMSENENVLKAIMSDPTSPYYGDGSRDSVQNMVYNLLRPGTNQFDNPWHKSQAEMSDDQFYNFMVWHRGLSIPRARDLNDADVQRGKELFVSMGCAHCHRPQWTTGDDNYWSPNNINLKPLPKYPHQKIYPYSDFVQHKLCMKNDIHGSWCRTTPLWGRGLSLANTGAEDRLHDCRARNEVEAIMWHAYSKNSQAYYAASKFYQLSKKDRDCVVKFLRAI</sequence>
<reference evidence="6" key="1">
    <citation type="journal article" date="2022" name="Int. J. Syst. Evol. Microbiol.">
        <title>Prevotella lacticifex sp. nov., isolated from the rumen of cows.</title>
        <authorList>
            <person name="Shinkai T."/>
            <person name="Ikeyama N."/>
            <person name="Kumagai M."/>
            <person name="Ohmori H."/>
            <person name="Sakamoto M."/>
            <person name="Ohkuma M."/>
            <person name="Mitsumori M."/>
        </authorList>
    </citation>
    <scope>NUCLEOTIDE SEQUENCE</scope>
    <source>
        <strain evidence="6">R5076</strain>
    </source>
</reference>
<evidence type="ECO:0000256" key="2">
    <source>
        <dbReference type="ARBA" id="ARBA00022723"/>
    </source>
</evidence>
<dbReference type="InterPro" id="IPR009056">
    <property type="entry name" value="Cyt_c-like_dom"/>
</dbReference>
<keyword evidence="2 4" id="KW-0479">Metal-binding</keyword>
<dbReference type="GO" id="GO:0020037">
    <property type="term" value="F:heme binding"/>
    <property type="evidence" value="ECO:0007669"/>
    <property type="project" value="InterPro"/>
</dbReference>
<dbReference type="GO" id="GO:0046872">
    <property type="term" value="F:metal ion binding"/>
    <property type="evidence" value="ECO:0007669"/>
    <property type="project" value="UniProtKB-KW"/>
</dbReference>
<evidence type="ECO:0000256" key="1">
    <source>
        <dbReference type="ARBA" id="ARBA00022617"/>
    </source>
</evidence>
<dbReference type="AlphaFoldDB" id="A0A9R1CTZ7"/>
<evidence type="ECO:0000313" key="6">
    <source>
        <dbReference type="EMBL" id="GJG57307.1"/>
    </source>
</evidence>
<comment type="caution">
    <text evidence="6">The sequence shown here is derived from an EMBL/GenBank/DDBJ whole genome shotgun (WGS) entry which is preliminary data.</text>
</comment>
<dbReference type="PROSITE" id="PS51257">
    <property type="entry name" value="PROKAR_LIPOPROTEIN"/>
    <property type="match status" value="1"/>
</dbReference>
<dbReference type="SUPFAM" id="SSF46626">
    <property type="entry name" value="Cytochrome c"/>
    <property type="match status" value="1"/>
</dbReference>
<dbReference type="Pfam" id="PF06537">
    <property type="entry name" value="DHOR"/>
    <property type="match status" value="1"/>
</dbReference>
<dbReference type="PROSITE" id="PS51007">
    <property type="entry name" value="CYTC"/>
    <property type="match status" value="1"/>
</dbReference>